<feature type="transmembrane region" description="Helical" evidence="5">
    <location>
        <begin position="144"/>
        <end position="162"/>
    </location>
</feature>
<evidence type="ECO:0000256" key="2">
    <source>
        <dbReference type="ARBA" id="ARBA00022692"/>
    </source>
</evidence>
<feature type="transmembrane region" description="Helical" evidence="5">
    <location>
        <begin position="226"/>
        <end position="249"/>
    </location>
</feature>
<keyword evidence="2 5" id="KW-0812">Transmembrane</keyword>
<organism evidence="6 7">
    <name type="scientific">Psychroflexus salis</name>
    <dbReference type="NCBI Taxonomy" id="1526574"/>
    <lineage>
        <taxon>Bacteria</taxon>
        <taxon>Pseudomonadati</taxon>
        <taxon>Bacteroidota</taxon>
        <taxon>Flavobacteriia</taxon>
        <taxon>Flavobacteriales</taxon>
        <taxon>Flavobacteriaceae</taxon>
        <taxon>Psychroflexus</taxon>
    </lineage>
</organism>
<dbReference type="EMBL" id="BMGL01000005">
    <property type="protein sequence ID" value="GGE10366.1"/>
    <property type="molecule type" value="Genomic_DNA"/>
</dbReference>
<evidence type="ECO:0000256" key="4">
    <source>
        <dbReference type="ARBA" id="ARBA00023136"/>
    </source>
</evidence>
<protein>
    <recommendedName>
        <fullName evidence="8">Divalent metal cation transporter</fullName>
    </recommendedName>
</protein>
<dbReference type="Pfam" id="PF01566">
    <property type="entry name" value="Nramp"/>
    <property type="match status" value="1"/>
</dbReference>
<gene>
    <name evidence="6" type="ORF">GCM10010831_09850</name>
</gene>
<evidence type="ECO:0008006" key="8">
    <source>
        <dbReference type="Google" id="ProtNLM"/>
    </source>
</evidence>
<evidence type="ECO:0000256" key="3">
    <source>
        <dbReference type="ARBA" id="ARBA00022989"/>
    </source>
</evidence>
<evidence type="ECO:0000313" key="6">
    <source>
        <dbReference type="EMBL" id="GGE10366.1"/>
    </source>
</evidence>
<dbReference type="AlphaFoldDB" id="A0A917E6U1"/>
<evidence type="ECO:0000256" key="5">
    <source>
        <dbReference type="SAM" id="Phobius"/>
    </source>
</evidence>
<dbReference type="RefSeq" id="WP_229737182.1">
    <property type="nucleotide sequence ID" value="NZ_BMGL01000005.1"/>
</dbReference>
<keyword evidence="3 5" id="KW-1133">Transmembrane helix</keyword>
<accession>A0A917E6U1</accession>
<comment type="caution">
    <text evidence="6">The sequence shown here is derived from an EMBL/GenBank/DDBJ whole genome shotgun (WGS) entry which is preliminary data.</text>
</comment>
<dbReference type="NCBIfam" id="NF037982">
    <property type="entry name" value="Nramp_1"/>
    <property type="match status" value="1"/>
</dbReference>
<dbReference type="Proteomes" id="UP000599688">
    <property type="component" value="Unassembled WGS sequence"/>
</dbReference>
<evidence type="ECO:0000256" key="1">
    <source>
        <dbReference type="ARBA" id="ARBA00004141"/>
    </source>
</evidence>
<name>A0A917E6U1_9FLAO</name>
<keyword evidence="4 5" id="KW-0472">Membrane</keyword>
<feature type="transmembrane region" description="Helical" evidence="5">
    <location>
        <begin position="77"/>
        <end position="109"/>
    </location>
</feature>
<dbReference type="GO" id="GO:0016020">
    <property type="term" value="C:membrane"/>
    <property type="evidence" value="ECO:0007669"/>
    <property type="project" value="UniProtKB-SubCell"/>
</dbReference>
<comment type="subcellular location">
    <subcellularLocation>
        <location evidence="1">Membrane</location>
        <topology evidence="1">Multi-pass membrane protein</topology>
    </subcellularLocation>
</comment>
<keyword evidence="7" id="KW-1185">Reference proteome</keyword>
<evidence type="ECO:0000313" key="7">
    <source>
        <dbReference type="Proteomes" id="UP000599688"/>
    </source>
</evidence>
<dbReference type="GO" id="GO:0046873">
    <property type="term" value="F:metal ion transmembrane transporter activity"/>
    <property type="evidence" value="ECO:0007669"/>
    <property type="project" value="InterPro"/>
</dbReference>
<feature type="transmembrane region" description="Helical" evidence="5">
    <location>
        <begin position="115"/>
        <end position="132"/>
    </location>
</feature>
<proteinExistence type="predicted"/>
<feature type="transmembrane region" description="Helical" evidence="5">
    <location>
        <begin position="37"/>
        <end position="56"/>
    </location>
</feature>
<feature type="transmembrane region" description="Helical" evidence="5">
    <location>
        <begin position="182"/>
        <end position="205"/>
    </location>
</feature>
<sequence length="276" mass="30027">MLKNFQNIGPGFLLAGAAIGVSHLVQATRAGAEYGWILITALLIACISKYPFLMLGPRYTAATGKNLIEGYKRLGKFQYYTYAVITLGSMFIILAAVSLVTAGIAAYFIPLEISLTSWCIMLLTLCFIILFLGKYSALDSSMKIIISLLSLLTFCAVIIAAIKVDHSKIMNTHPSLTSMSSIAFIIAFMGWMPIPIDASIWHSIWTKEKSIQTGKKTSAQDAIWDFNIGYIAASAIGILFFMLGVLVMYGSGMEFSSSSVQFSAQLVNLYALTLGD</sequence>
<dbReference type="InterPro" id="IPR001046">
    <property type="entry name" value="NRAMP_fam"/>
</dbReference>
<reference evidence="6 7" key="1">
    <citation type="journal article" date="2014" name="Int. J. Syst. Evol. Microbiol.">
        <title>Complete genome sequence of Corynebacterium casei LMG S-19264T (=DSM 44701T), isolated from a smear-ripened cheese.</title>
        <authorList>
            <consortium name="US DOE Joint Genome Institute (JGI-PGF)"/>
            <person name="Walter F."/>
            <person name="Albersmeier A."/>
            <person name="Kalinowski J."/>
            <person name="Ruckert C."/>
        </authorList>
    </citation>
    <scope>NUCLEOTIDE SEQUENCE [LARGE SCALE GENOMIC DNA]</scope>
    <source>
        <strain evidence="6 7">CGMCC 1.12925</strain>
    </source>
</reference>